<name>A0A9P0D8Q0_9CUCU</name>
<dbReference type="OrthoDB" id="8123511at2759"/>
<evidence type="ECO:0000313" key="1">
    <source>
        <dbReference type="EMBL" id="CAH1112248.1"/>
    </source>
</evidence>
<dbReference type="EMBL" id="OV651818">
    <property type="protein sequence ID" value="CAH1112248.1"/>
    <property type="molecule type" value="Genomic_DNA"/>
</dbReference>
<gene>
    <name evidence="1" type="ORF">PSYICH_LOCUS11971</name>
</gene>
<reference evidence="1" key="1">
    <citation type="submission" date="2022-01" db="EMBL/GenBank/DDBJ databases">
        <authorList>
            <person name="King R."/>
        </authorList>
    </citation>
    <scope>NUCLEOTIDE SEQUENCE</scope>
</reference>
<dbReference type="AlphaFoldDB" id="A0A9P0D8Q0"/>
<proteinExistence type="predicted"/>
<organism evidence="1 2">
    <name type="scientific">Psylliodes chrysocephalus</name>
    <dbReference type="NCBI Taxonomy" id="3402493"/>
    <lineage>
        <taxon>Eukaryota</taxon>
        <taxon>Metazoa</taxon>
        <taxon>Ecdysozoa</taxon>
        <taxon>Arthropoda</taxon>
        <taxon>Hexapoda</taxon>
        <taxon>Insecta</taxon>
        <taxon>Pterygota</taxon>
        <taxon>Neoptera</taxon>
        <taxon>Endopterygota</taxon>
        <taxon>Coleoptera</taxon>
        <taxon>Polyphaga</taxon>
        <taxon>Cucujiformia</taxon>
        <taxon>Chrysomeloidea</taxon>
        <taxon>Chrysomelidae</taxon>
        <taxon>Galerucinae</taxon>
        <taxon>Alticini</taxon>
        <taxon>Psylliodes</taxon>
    </lineage>
</organism>
<dbReference type="Proteomes" id="UP001153636">
    <property type="component" value="Chromosome 6"/>
</dbReference>
<sequence length="232" mass="27431">MERFGVFDKNSIEKAVKSLVPTNTVRSKNSIWAQFTQFCTVRKYTLDAHTSEGELNNILKDWAWNMKKTNGEEYKEYTLKFAARLVVANRFFCYDFVITMDFQRHCYIGGGQLSSWKYTQFGNPDSGNKSKRHRQKFLRDEMHASQHQHIKVNLIMRRYHKRKQRHDNIRSEPITSFISGMEMNKIKSDRDEKETRTELEEELASDNTRVLSSGMLVKSYFLQIQKDMSESL</sequence>
<evidence type="ECO:0000313" key="2">
    <source>
        <dbReference type="Proteomes" id="UP001153636"/>
    </source>
</evidence>
<keyword evidence="2" id="KW-1185">Reference proteome</keyword>
<accession>A0A9P0D8Q0</accession>
<protein>
    <submittedName>
        <fullName evidence="1">Uncharacterized protein</fullName>
    </submittedName>
</protein>